<dbReference type="STRING" id="2282107.A0A286UGU3"/>
<dbReference type="AlphaFoldDB" id="A0A286UGU3"/>
<reference evidence="3 4" key="1">
    <citation type="journal article" date="2017" name="Mol. Ecol.">
        <title>Comparative and population genomic landscape of Phellinus noxius: A hypervariable fungus causing root rot in trees.</title>
        <authorList>
            <person name="Chung C.L."/>
            <person name="Lee T.J."/>
            <person name="Akiba M."/>
            <person name="Lee H.H."/>
            <person name="Kuo T.H."/>
            <person name="Liu D."/>
            <person name="Ke H.M."/>
            <person name="Yokoi T."/>
            <person name="Roa M.B."/>
            <person name="Lu M.J."/>
            <person name="Chang Y.Y."/>
            <person name="Ann P.J."/>
            <person name="Tsai J.N."/>
            <person name="Chen C.Y."/>
            <person name="Tzean S.S."/>
            <person name="Ota Y."/>
            <person name="Hattori T."/>
            <person name="Sahashi N."/>
            <person name="Liou R.F."/>
            <person name="Kikuchi T."/>
            <person name="Tsai I.J."/>
        </authorList>
    </citation>
    <scope>NUCLEOTIDE SEQUENCE [LARGE SCALE GENOMIC DNA]</scope>
    <source>
        <strain evidence="3 4">FFPRI411160</strain>
    </source>
</reference>
<evidence type="ECO:0000313" key="4">
    <source>
        <dbReference type="Proteomes" id="UP000217199"/>
    </source>
</evidence>
<feature type="compositionally biased region" description="Basic residues" evidence="1">
    <location>
        <begin position="1"/>
        <end position="10"/>
    </location>
</feature>
<comment type="caution">
    <text evidence="3">The sequence shown here is derived from an EMBL/GenBank/DDBJ whole genome shotgun (WGS) entry which is preliminary data.</text>
</comment>
<dbReference type="InParanoid" id="A0A286UGU3"/>
<protein>
    <recommendedName>
        <fullName evidence="2">DUF6699 domain-containing protein</fullName>
    </recommendedName>
</protein>
<dbReference type="OrthoDB" id="21474at2759"/>
<evidence type="ECO:0000256" key="1">
    <source>
        <dbReference type="SAM" id="MobiDB-lite"/>
    </source>
</evidence>
<dbReference type="InterPro" id="IPR046522">
    <property type="entry name" value="DUF6699"/>
</dbReference>
<feature type="domain" description="DUF6699" evidence="2">
    <location>
        <begin position="139"/>
        <end position="262"/>
    </location>
</feature>
<keyword evidence="4" id="KW-1185">Reference proteome</keyword>
<organism evidence="3 4">
    <name type="scientific">Pyrrhoderma noxium</name>
    <dbReference type="NCBI Taxonomy" id="2282107"/>
    <lineage>
        <taxon>Eukaryota</taxon>
        <taxon>Fungi</taxon>
        <taxon>Dikarya</taxon>
        <taxon>Basidiomycota</taxon>
        <taxon>Agaricomycotina</taxon>
        <taxon>Agaricomycetes</taxon>
        <taxon>Hymenochaetales</taxon>
        <taxon>Hymenochaetaceae</taxon>
        <taxon>Pyrrhoderma</taxon>
    </lineage>
</organism>
<sequence length="287" mass="32524">MGAKSAKKRPSALPRSLTHVFGGSRNNATDFHNYAPHWTTGPPGLPVENLWNYPDQMRYQAWLGQPRPPFHHPLSPRSTSATVSENNESYLQANNEYKSETTGSSSHYSGSNSSMYAPRFPELPISQMHSLLDSSYSSLIWDVRTEPKTLYLSDSASQFYGPNALSFPLTSTGTGHVRLYSTEFPWSIELGPKQRAINASEVLHALYELLSRELDDTVWSLSDTEKRSSIERARKKRSPDDQIRNVDWLGKRFMFKGLYRDDKFIQQRIHPGTAPVAETWLVAFAKP</sequence>
<dbReference type="EMBL" id="NBII01000005">
    <property type="protein sequence ID" value="PAV18813.1"/>
    <property type="molecule type" value="Genomic_DNA"/>
</dbReference>
<dbReference type="Proteomes" id="UP000217199">
    <property type="component" value="Unassembled WGS sequence"/>
</dbReference>
<evidence type="ECO:0000313" key="3">
    <source>
        <dbReference type="EMBL" id="PAV18813.1"/>
    </source>
</evidence>
<accession>A0A286UGU3</accession>
<evidence type="ECO:0000259" key="2">
    <source>
        <dbReference type="Pfam" id="PF20415"/>
    </source>
</evidence>
<name>A0A286UGU3_9AGAM</name>
<proteinExistence type="predicted"/>
<feature type="region of interest" description="Disordered" evidence="1">
    <location>
        <begin position="1"/>
        <end position="21"/>
    </location>
</feature>
<gene>
    <name evidence="3" type="ORF">PNOK_0565600</name>
</gene>
<dbReference type="Pfam" id="PF20415">
    <property type="entry name" value="DUF6699"/>
    <property type="match status" value="1"/>
</dbReference>